<evidence type="ECO:0000256" key="1">
    <source>
        <dbReference type="ARBA" id="ARBA00012494"/>
    </source>
</evidence>
<keyword evidence="5 7" id="KW-0547">Nucleotide-binding</keyword>
<dbReference type="SUPFAM" id="SSF56672">
    <property type="entry name" value="DNA/RNA polymerases"/>
    <property type="match status" value="1"/>
</dbReference>
<dbReference type="GO" id="GO:0003968">
    <property type="term" value="F:RNA-directed RNA polymerase activity"/>
    <property type="evidence" value="ECO:0007669"/>
    <property type="project" value="UniProtKB-KW"/>
</dbReference>
<evidence type="ECO:0000259" key="8">
    <source>
        <dbReference type="PROSITE" id="PS50507"/>
    </source>
</evidence>
<evidence type="ECO:0000313" key="9">
    <source>
        <dbReference type="EMBL" id="QTJ63627.1"/>
    </source>
</evidence>
<comment type="catalytic activity">
    <reaction evidence="7">
        <text>RNA(n) + a ribonucleoside 5'-triphosphate = RNA(n+1) + diphosphate</text>
        <dbReference type="Rhea" id="RHEA:21248"/>
        <dbReference type="Rhea" id="RHEA-COMP:14527"/>
        <dbReference type="Rhea" id="RHEA-COMP:17342"/>
        <dbReference type="ChEBI" id="CHEBI:33019"/>
        <dbReference type="ChEBI" id="CHEBI:61557"/>
        <dbReference type="ChEBI" id="CHEBI:140395"/>
        <dbReference type="EC" id="2.7.7.48"/>
    </reaction>
</comment>
<dbReference type="InterPro" id="IPR043502">
    <property type="entry name" value="DNA/RNA_pol_sf"/>
</dbReference>
<dbReference type="EC" id="2.7.7.48" evidence="1 7"/>
<evidence type="ECO:0000256" key="4">
    <source>
        <dbReference type="ARBA" id="ARBA00022695"/>
    </source>
</evidence>
<dbReference type="GO" id="GO:0003723">
    <property type="term" value="F:RNA binding"/>
    <property type="evidence" value="ECO:0007669"/>
    <property type="project" value="InterPro"/>
</dbReference>
<organism evidence="9">
    <name type="scientific">Coleopteran tombus-related virus</name>
    <dbReference type="NCBI Taxonomy" id="2822551"/>
    <lineage>
        <taxon>Viruses</taxon>
        <taxon>Riboviria</taxon>
        <taxon>Orthornavirae</taxon>
        <taxon>Kitrinoviricota</taxon>
        <taxon>Tolucaviricetes</taxon>
        <taxon>Tolivirales</taxon>
        <taxon>Tombusviridae</taxon>
    </lineage>
</organism>
<reference evidence="9" key="1">
    <citation type="submission" date="2020-11" db="EMBL/GenBank/DDBJ databases">
        <authorList>
            <person name="Paraskevopoulou S."/>
            <person name="Kaefer S."/>
            <person name="Zirkel F."/>
            <person name="Donath A."/>
            <person name="Petersen M."/>
            <person name="Liu S."/>
            <person name="Zhou X."/>
            <person name="Drosten C."/>
            <person name="Misof B."/>
            <person name="Junglen S."/>
        </authorList>
    </citation>
    <scope>NUCLEOTIDE SEQUENCE</scope>
    <source>
        <strain evidence="9">OKIAV424</strain>
    </source>
</reference>
<evidence type="ECO:0000256" key="3">
    <source>
        <dbReference type="ARBA" id="ARBA00022679"/>
    </source>
</evidence>
<keyword evidence="2 7" id="KW-0696">RNA-directed RNA polymerase</keyword>
<dbReference type="GO" id="GO:0000166">
    <property type="term" value="F:nucleotide binding"/>
    <property type="evidence" value="ECO:0007669"/>
    <property type="project" value="UniProtKB-KW"/>
</dbReference>
<proteinExistence type="predicted"/>
<accession>A0A8A6RIP2</accession>
<dbReference type="InterPro" id="IPR043128">
    <property type="entry name" value="Rev_trsase/Diguanyl_cyclase"/>
</dbReference>
<feature type="domain" description="RdRp catalytic" evidence="8">
    <location>
        <begin position="1"/>
        <end position="86"/>
    </location>
</feature>
<evidence type="ECO:0000256" key="5">
    <source>
        <dbReference type="ARBA" id="ARBA00022741"/>
    </source>
</evidence>
<sequence length="282" mass="31678">MLNRHHDFLSSFQRQHDTRVYTKLGAKIQLHGTRSSGDVNTSLGNTAIQLLTTHWVCATVGLQDYHIYLDGDDAIVFLRPDALGYFVATAPDTYARAGLKTKIEGIATHYNELVFCSGIFVHTAKGVRHIRNPGKFLCTTPYSTQPLSKRQSVERGRQVARCAAIGHSNVPILGALCRLWTRLTNANDQNCQNLDQDLHFKVLKEDHVIDNSPPTSQGRDDFMVATKISPAEQRACEDYLDSIACPKPYQRIEHPALTHMAENYLGHSIDLFKRTVYEHCST</sequence>
<keyword evidence="4 7" id="KW-0548">Nucleotidyltransferase</keyword>
<dbReference type="InterPro" id="IPR002166">
    <property type="entry name" value="RNA_pol_HCV"/>
</dbReference>
<evidence type="ECO:0000256" key="6">
    <source>
        <dbReference type="ARBA" id="ARBA00022953"/>
    </source>
</evidence>
<reference evidence="9" key="2">
    <citation type="journal article" date="2021" name="Virus Evol.">
        <title>Viromics of extant insect orders unveil the evolution of the flavi-like superfamily.</title>
        <authorList>
            <person name="Sofia P."/>
            <person name="Simon K."/>
            <person name="Florian Z."/>
            <person name="Alexander D."/>
            <person name="Malte P."/>
            <person name="Shanlin L."/>
            <person name="Xin Z."/>
            <person name="Christian D."/>
            <person name="Bernhard M."/>
            <person name="Sandra J."/>
        </authorList>
    </citation>
    <scope>NUCLEOTIDE SEQUENCE</scope>
    <source>
        <strain evidence="9">OKIAV424</strain>
    </source>
</reference>
<name>A0A8A6RIP2_9TOMB</name>
<dbReference type="EMBL" id="MW208791">
    <property type="protein sequence ID" value="QTJ63627.1"/>
    <property type="molecule type" value="Genomic_RNA"/>
</dbReference>
<evidence type="ECO:0000256" key="7">
    <source>
        <dbReference type="RuleBase" id="RU363062"/>
    </source>
</evidence>
<evidence type="ECO:0000256" key="2">
    <source>
        <dbReference type="ARBA" id="ARBA00022484"/>
    </source>
</evidence>
<dbReference type="PROSITE" id="PS50507">
    <property type="entry name" value="RDRP_SSRNA_POS"/>
    <property type="match status" value="1"/>
</dbReference>
<dbReference type="GO" id="GO:0039694">
    <property type="term" value="P:viral RNA genome replication"/>
    <property type="evidence" value="ECO:0007669"/>
    <property type="project" value="InterPro"/>
</dbReference>
<keyword evidence="3 7" id="KW-0808">Transferase</keyword>
<dbReference type="Gene3D" id="3.30.70.270">
    <property type="match status" value="1"/>
</dbReference>
<keyword evidence="6 7" id="KW-0693">Viral RNA replication</keyword>
<protein>
    <recommendedName>
        <fullName evidence="1 7">RNA-directed RNA polymerase</fullName>
        <ecNumber evidence="1 7">2.7.7.48</ecNumber>
    </recommendedName>
</protein>
<dbReference type="Pfam" id="PF00998">
    <property type="entry name" value="RdRP_3"/>
    <property type="match status" value="1"/>
</dbReference>
<dbReference type="InterPro" id="IPR007094">
    <property type="entry name" value="RNA-dir_pol_PSvirus"/>
</dbReference>